<dbReference type="PANTHER" id="PTHR36849">
    <property type="entry name" value="CYTOPLASMIC PROTEIN-RELATED"/>
    <property type="match status" value="1"/>
</dbReference>
<evidence type="ECO:0000313" key="2">
    <source>
        <dbReference type="Proteomes" id="UP000219621"/>
    </source>
</evidence>
<protein>
    <submittedName>
        <fullName evidence="1">Uncharacterized conserved protein YeaO, DUF488 family</fullName>
    </submittedName>
</protein>
<organism evidence="1 2">
    <name type="scientific">Caenispirillum bisanense</name>
    <dbReference type="NCBI Taxonomy" id="414052"/>
    <lineage>
        <taxon>Bacteria</taxon>
        <taxon>Pseudomonadati</taxon>
        <taxon>Pseudomonadota</taxon>
        <taxon>Alphaproteobacteria</taxon>
        <taxon>Rhodospirillales</taxon>
        <taxon>Novispirillaceae</taxon>
        <taxon>Caenispirillum</taxon>
    </lineage>
</organism>
<proteinExistence type="predicted"/>
<accession>A0A286GWH3</accession>
<dbReference type="RefSeq" id="WP_097280721.1">
    <property type="nucleotide sequence ID" value="NZ_OCNJ01000009.1"/>
</dbReference>
<reference evidence="1 2" key="1">
    <citation type="submission" date="2017-09" db="EMBL/GenBank/DDBJ databases">
        <authorList>
            <person name="Ehlers B."/>
            <person name="Leendertz F.H."/>
        </authorList>
    </citation>
    <scope>NUCLEOTIDE SEQUENCE [LARGE SCALE GENOMIC DNA]</scope>
    <source>
        <strain evidence="1 2">USBA 140</strain>
    </source>
</reference>
<dbReference type="PANTHER" id="PTHR36849:SF1">
    <property type="entry name" value="CYTOPLASMIC PROTEIN"/>
    <property type="match status" value="1"/>
</dbReference>
<name>A0A286GWH3_9PROT</name>
<evidence type="ECO:0000313" key="1">
    <source>
        <dbReference type="EMBL" id="SOD99536.1"/>
    </source>
</evidence>
<dbReference type="OrthoDB" id="9790745at2"/>
<gene>
    <name evidence="1" type="ORF">SAMN05421508_10952</name>
</gene>
<dbReference type="AlphaFoldDB" id="A0A286GWH3"/>
<dbReference type="Proteomes" id="UP000219621">
    <property type="component" value="Unassembled WGS sequence"/>
</dbReference>
<keyword evidence="2" id="KW-1185">Reference proteome</keyword>
<sequence>MPDAAQSFRLKRVYDPPAPEDGARVLVDRLWPRGLSKEAAALDRWLKDLSPSDALRRRVHGDPEAWEDFVAAYAVELEAPAAQAAVAELRALAAQGPVTLLYAAKADDRNNAVALRDWLARG</sequence>
<dbReference type="Pfam" id="PF22752">
    <property type="entry name" value="DUF488-N3i"/>
    <property type="match status" value="1"/>
</dbReference>
<dbReference type="InterPro" id="IPR052552">
    <property type="entry name" value="YeaO-like"/>
</dbReference>
<dbReference type="EMBL" id="OCNJ01000009">
    <property type="protein sequence ID" value="SOD99536.1"/>
    <property type="molecule type" value="Genomic_DNA"/>
</dbReference>